<accession>A0AAD6WTB7</accession>
<evidence type="ECO:0000313" key="1">
    <source>
        <dbReference type="EMBL" id="KAJ7020214.1"/>
    </source>
</evidence>
<dbReference type="EMBL" id="JARJCM010000271">
    <property type="protein sequence ID" value="KAJ7020214.1"/>
    <property type="molecule type" value="Genomic_DNA"/>
</dbReference>
<dbReference type="AlphaFoldDB" id="A0AAD6WTB7"/>
<proteinExistence type="predicted"/>
<name>A0AAD6WTB7_9AGAR</name>
<sequence length="128" mass="13959">MAWSCDGTRRVLVVNIIQQSESLAQAVPVVNPLSSMCSFLVAPPSVGPTKVKLDQSFNQGGFVEKKPGYEGLHYNPSEDTACQTYTRQGDKERNHIAQASRHGTAFILRSIALRASVENPPIEAFLEG</sequence>
<gene>
    <name evidence="1" type="ORF">C8F04DRAFT_1196965</name>
</gene>
<organism evidence="1 2">
    <name type="scientific">Mycena alexandri</name>
    <dbReference type="NCBI Taxonomy" id="1745969"/>
    <lineage>
        <taxon>Eukaryota</taxon>
        <taxon>Fungi</taxon>
        <taxon>Dikarya</taxon>
        <taxon>Basidiomycota</taxon>
        <taxon>Agaricomycotina</taxon>
        <taxon>Agaricomycetes</taxon>
        <taxon>Agaricomycetidae</taxon>
        <taxon>Agaricales</taxon>
        <taxon>Marasmiineae</taxon>
        <taxon>Mycenaceae</taxon>
        <taxon>Mycena</taxon>
    </lineage>
</organism>
<evidence type="ECO:0000313" key="2">
    <source>
        <dbReference type="Proteomes" id="UP001218188"/>
    </source>
</evidence>
<protein>
    <submittedName>
        <fullName evidence="1">Uncharacterized protein</fullName>
    </submittedName>
</protein>
<dbReference type="Proteomes" id="UP001218188">
    <property type="component" value="Unassembled WGS sequence"/>
</dbReference>
<reference evidence="1" key="1">
    <citation type="submission" date="2023-03" db="EMBL/GenBank/DDBJ databases">
        <title>Massive genome expansion in bonnet fungi (Mycena s.s.) driven by repeated elements and novel gene families across ecological guilds.</title>
        <authorList>
            <consortium name="Lawrence Berkeley National Laboratory"/>
            <person name="Harder C.B."/>
            <person name="Miyauchi S."/>
            <person name="Viragh M."/>
            <person name="Kuo A."/>
            <person name="Thoen E."/>
            <person name="Andreopoulos B."/>
            <person name="Lu D."/>
            <person name="Skrede I."/>
            <person name="Drula E."/>
            <person name="Henrissat B."/>
            <person name="Morin E."/>
            <person name="Kohler A."/>
            <person name="Barry K."/>
            <person name="LaButti K."/>
            <person name="Morin E."/>
            <person name="Salamov A."/>
            <person name="Lipzen A."/>
            <person name="Mereny Z."/>
            <person name="Hegedus B."/>
            <person name="Baldrian P."/>
            <person name="Stursova M."/>
            <person name="Weitz H."/>
            <person name="Taylor A."/>
            <person name="Grigoriev I.V."/>
            <person name="Nagy L.G."/>
            <person name="Martin F."/>
            <person name="Kauserud H."/>
        </authorList>
    </citation>
    <scope>NUCLEOTIDE SEQUENCE</scope>
    <source>
        <strain evidence="1">CBHHK200</strain>
    </source>
</reference>
<keyword evidence="2" id="KW-1185">Reference proteome</keyword>
<comment type="caution">
    <text evidence="1">The sequence shown here is derived from an EMBL/GenBank/DDBJ whole genome shotgun (WGS) entry which is preliminary data.</text>
</comment>